<dbReference type="SUPFAM" id="SSF56024">
    <property type="entry name" value="Phospholipase D/nuclease"/>
    <property type="match status" value="1"/>
</dbReference>
<evidence type="ECO:0000313" key="3">
    <source>
        <dbReference type="Proteomes" id="UP000676565"/>
    </source>
</evidence>
<feature type="domain" description="Phospholipase D-like" evidence="1">
    <location>
        <begin position="71"/>
        <end position="139"/>
    </location>
</feature>
<evidence type="ECO:0000259" key="1">
    <source>
        <dbReference type="Pfam" id="PF13091"/>
    </source>
</evidence>
<keyword evidence="3" id="KW-1185">Reference proteome</keyword>
<dbReference type="Proteomes" id="UP000676565">
    <property type="component" value="Unassembled WGS sequence"/>
</dbReference>
<dbReference type="Pfam" id="PF13091">
    <property type="entry name" value="PLDc_2"/>
    <property type="match status" value="1"/>
</dbReference>
<name>A0ABS5BMW5_9BACT</name>
<comment type="caution">
    <text evidence="2">The sequence shown here is derived from an EMBL/GenBank/DDBJ whole genome shotgun (WGS) entry which is preliminary data.</text>
</comment>
<organism evidence="2 3">
    <name type="scientific">Gemmata palustris</name>
    <dbReference type="NCBI Taxonomy" id="2822762"/>
    <lineage>
        <taxon>Bacteria</taxon>
        <taxon>Pseudomonadati</taxon>
        <taxon>Planctomycetota</taxon>
        <taxon>Planctomycetia</taxon>
        <taxon>Gemmatales</taxon>
        <taxon>Gemmataceae</taxon>
        <taxon>Gemmata</taxon>
    </lineage>
</organism>
<accession>A0ABS5BMW5</accession>
<proteinExistence type="predicted"/>
<dbReference type="EMBL" id="JAGKQQ010000001">
    <property type="protein sequence ID" value="MBP3955057.1"/>
    <property type="molecule type" value="Genomic_DNA"/>
</dbReference>
<dbReference type="InterPro" id="IPR025202">
    <property type="entry name" value="PLD-like_dom"/>
</dbReference>
<reference evidence="2 3" key="1">
    <citation type="submission" date="2021-04" db="EMBL/GenBank/DDBJ databases">
        <authorList>
            <person name="Ivanova A."/>
        </authorList>
    </citation>
    <scope>NUCLEOTIDE SEQUENCE [LARGE SCALE GENOMIC DNA]</scope>
    <source>
        <strain evidence="2 3">G18</strain>
    </source>
</reference>
<dbReference type="RefSeq" id="WP_210653158.1">
    <property type="nucleotide sequence ID" value="NZ_JAGKQQ010000001.1"/>
</dbReference>
<dbReference type="Gene3D" id="3.30.870.10">
    <property type="entry name" value="Endonuclease Chain A"/>
    <property type="match status" value="1"/>
</dbReference>
<protein>
    <recommendedName>
        <fullName evidence="1">Phospholipase D-like domain-containing protein</fullName>
    </recommendedName>
</protein>
<sequence>MPVELLYHKQDGALSPFDKAVESISAQTPLRIACPYLSLGYLQGMLRTPDWRLLTDVEEWLRTQSSMQRERVIAFLRANRPRVRHYPRLHAKVVIGSSSAMLGSANLTDAGIRQRVEVSTLLTNEPQVDELIGWFDGVWKQAPPLDKEQMRRIVRFANSLPTQPALVETLPAAISPPLLNRPAPLTKRAKSFPPSGNDLYANFGHEPGWREWEDARQYGFVCAGGGNVFSAPLFRLSLGDRIWVYAPRYGYVGVGRVAGNPKLAKDFQVNLPGGKTDSLDNVLGPYANDKNGDPDEAEYFVAVRWLDTRPISVAYWKKGLYSNRNIVTHPDKVLWPKTLKYLVRQFPNCDD</sequence>
<evidence type="ECO:0000313" key="2">
    <source>
        <dbReference type="EMBL" id="MBP3955057.1"/>
    </source>
</evidence>
<gene>
    <name evidence="2" type="ORF">J8F10_07155</name>
</gene>